<evidence type="ECO:0000313" key="2">
    <source>
        <dbReference type="Proteomes" id="UP001153069"/>
    </source>
</evidence>
<dbReference type="EMBL" id="CAICTM010002885">
    <property type="protein sequence ID" value="CAB9530450.1"/>
    <property type="molecule type" value="Genomic_DNA"/>
</dbReference>
<organism evidence="1 2">
    <name type="scientific">Seminavis robusta</name>
    <dbReference type="NCBI Taxonomy" id="568900"/>
    <lineage>
        <taxon>Eukaryota</taxon>
        <taxon>Sar</taxon>
        <taxon>Stramenopiles</taxon>
        <taxon>Ochrophyta</taxon>
        <taxon>Bacillariophyta</taxon>
        <taxon>Bacillariophyceae</taxon>
        <taxon>Bacillariophycidae</taxon>
        <taxon>Naviculales</taxon>
        <taxon>Naviculaceae</taxon>
        <taxon>Seminavis</taxon>
    </lineage>
</organism>
<accession>A0A9N8F4F8</accession>
<reference evidence="1" key="1">
    <citation type="submission" date="2020-06" db="EMBL/GenBank/DDBJ databases">
        <authorList>
            <consortium name="Plant Systems Biology data submission"/>
        </authorList>
    </citation>
    <scope>NUCLEOTIDE SEQUENCE</scope>
    <source>
        <strain evidence="1">D6</strain>
    </source>
</reference>
<name>A0A9N8F4F8_9STRA</name>
<dbReference type="Proteomes" id="UP001153069">
    <property type="component" value="Unassembled WGS sequence"/>
</dbReference>
<dbReference type="AlphaFoldDB" id="A0A9N8F4F8"/>
<sequence length="158" mass="17998">MPTRMHQGMIATIQDIIMKFQEQDKDKLHAWDIASVKVGMNGVKKDSDMAVWGNERLKMTRRVKPKTMTVDGWEGPHDMNPHVIFEVSWTNKLKEEEIPKFRRQMDNHVGEVGEIKLGFLIKSIPANGKKALPTEESPGRFHFVGLMFMKLVVVGVAA</sequence>
<protein>
    <submittedName>
        <fullName evidence="1">Uncharacterized protein</fullName>
    </submittedName>
</protein>
<keyword evidence="2" id="KW-1185">Reference proteome</keyword>
<gene>
    <name evidence="1" type="ORF">SEMRO_2887_G339410.1</name>
</gene>
<evidence type="ECO:0000313" key="1">
    <source>
        <dbReference type="EMBL" id="CAB9530450.1"/>
    </source>
</evidence>
<comment type="caution">
    <text evidence="1">The sequence shown here is derived from an EMBL/GenBank/DDBJ whole genome shotgun (WGS) entry which is preliminary data.</text>
</comment>
<proteinExistence type="predicted"/>